<dbReference type="SUPFAM" id="SSF52540">
    <property type="entry name" value="P-loop containing nucleoside triphosphate hydrolases"/>
    <property type="match status" value="1"/>
</dbReference>
<evidence type="ECO:0000313" key="3">
    <source>
        <dbReference type="EMBL" id="CAD7249131.1"/>
    </source>
</evidence>
<keyword evidence="2" id="KW-0812">Transmembrane</keyword>
<organism evidence="3">
    <name type="scientific">Darwinula stevensoni</name>
    <dbReference type="NCBI Taxonomy" id="69355"/>
    <lineage>
        <taxon>Eukaryota</taxon>
        <taxon>Metazoa</taxon>
        <taxon>Ecdysozoa</taxon>
        <taxon>Arthropoda</taxon>
        <taxon>Crustacea</taxon>
        <taxon>Oligostraca</taxon>
        <taxon>Ostracoda</taxon>
        <taxon>Podocopa</taxon>
        <taxon>Podocopida</taxon>
        <taxon>Darwinulocopina</taxon>
        <taxon>Darwinuloidea</taxon>
        <taxon>Darwinulidae</taxon>
        <taxon>Darwinula</taxon>
    </lineage>
</organism>
<feature type="transmembrane region" description="Helical" evidence="2">
    <location>
        <begin position="66"/>
        <end position="86"/>
    </location>
</feature>
<feature type="region of interest" description="Disordered" evidence="1">
    <location>
        <begin position="1"/>
        <end position="20"/>
    </location>
</feature>
<dbReference type="EMBL" id="CAJPEV010002152">
    <property type="protein sequence ID" value="CAG0895874.1"/>
    <property type="molecule type" value="Genomic_DNA"/>
</dbReference>
<dbReference type="Gene3D" id="3.40.50.300">
    <property type="entry name" value="P-loop containing nucleotide triphosphate hydrolases"/>
    <property type="match status" value="1"/>
</dbReference>
<evidence type="ECO:0008006" key="5">
    <source>
        <dbReference type="Google" id="ProtNLM"/>
    </source>
</evidence>
<evidence type="ECO:0000256" key="1">
    <source>
        <dbReference type="SAM" id="MobiDB-lite"/>
    </source>
</evidence>
<dbReference type="InterPro" id="IPR027417">
    <property type="entry name" value="P-loop_NTPase"/>
</dbReference>
<dbReference type="AlphaFoldDB" id="A0A7R8XEL8"/>
<accession>A0A7R8XEL8</accession>
<dbReference type="Proteomes" id="UP000677054">
    <property type="component" value="Unassembled WGS sequence"/>
</dbReference>
<gene>
    <name evidence="3" type="ORF">DSTB1V02_LOCUS8932</name>
</gene>
<keyword evidence="4" id="KW-1185">Reference proteome</keyword>
<name>A0A7R8XEL8_9CRUS</name>
<dbReference type="EMBL" id="LR901669">
    <property type="protein sequence ID" value="CAD7249131.1"/>
    <property type="molecule type" value="Genomic_DNA"/>
</dbReference>
<proteinExistence type="predicted"/>
<dbReference type="OrthoDB" id="10267729at2759"/>
<keyword evidence="2" id="KW-0472">Membrane</keyword>
<protein>
    <recommendedName>
        <fullName evidence="5">Sulfotransferase</fullName>
    </recommendedName>
</protein>
<keyword evidence="2" id="KW-1133">Transmembrane helix</keyword>
<sequence>MNMDPEASETIKPDGTPSPNLYESDGEELLLYHKSESELVPLIEGSNWAEVLAEKFREHSKRTSNFYLNSIVVLLQFFVLVFIYVAPQPGTMRPSPSRSDTQYSSNYNFPKVIYVEAFTFRMGFEPHNVRQTEGNRMYSNLTAETENWLNRLPPVPPMNRTVKVFIYGLGRSGTSIVSRILSSHPSAIYFHEPFLPKIKLSGVQFVYPKLDIYEQLYNCNFSGIIPDLPMYHWKNSVPFSIWPYVEFLFGMKLAPTVTPVVFSRLVRNEAFMKRHCSRYPIRVIKEPDRMPVH</sequence>
<evidence type="ECO:0000256" key="2">
    <source>
        <dbReference type="SAM" id="Phobius"/>
    </source>
</evidence>
<evidence type="ECO:0000313" key="4">
    <source>
        <dbReference type="Proteomes" id="UP000677054"/>
    </source>
</evidence>
<reference evidence="3" key="1">
    <citation type="submission" date="2020-11" db="EMBL/GenBank/DDBJ databases">
        <authorList>
            <person name="Tran Van P."/>
        </authorList>
    </citation>
    <scope>NUCLEOTIDE SEQUENCE</scope>
</reference>